<evidence type="ECO:0000313" key="3">
    <source>
        <dbReference type="Proteomes" id="UP001158058"/>
    </source>
</evidence>
<comment type="caution">
    <text evidence="2">The sequence shown here is derived from an EMBL/GenBank/DDBJ whole genome shotgun (WGS) entry which is preliminary data.</text>
</comment>
<evidence type="ECO:0000256" key="1">
    <source>
        <dbReference type="SAM" id="MobiDB-lite"/>
    </source>
</evidence>
<reference evidence="2" key="1">
    <citation type="submission" date="2022-09" db="EMBL/GenBank/DDBJ databases">
        <title>Intensive care unit water sources are persistently colonized with multi-drug resistant bacteria and are the site of extensive horizontal gene transfer of antibiotic resistance genes.</title>
        <authorList>
            <person name="Diorio-Toth L."/>
        </authorList>
    </citation>
    <scope>NUCLEOTIDE SEQUENCE</scope>
    <source>
        <strain evidence="2">GD04146</strain>
    </source>
</reference>
<proteinExistence type="predicted"/>
<evidence type="ECO:0000313" key="2">
    <source>
        <dbReference type="EMBL" id="MDH0144697.1"/>
    </source>
</evidence>
<name>A0AB73I3C4_AQUAC</name>
<feature type="region of interest" description="Disordered" evidence="1">
    <location>
        <begin position="1"/>
        <end position="26"/>
    </location>
</feature>
<dbReference type="EMBL" id="JAODZF010000022">
    <property type="protein sequence ID" value="MDH0144697.1"/>
    <property type="molecule type" value="Genomic_DNA"/>
</dbReference>
<sequence>MQKHNGFRFRTTGVRHDGIDQSAEGTSIAARQNLVDAGQGGAEIA</sequence>
<organism evidence="2 3">
    <name type="scientific">Aquipseudomonas alcaligenes</name>
    <name type="common">Pseudomonas alcaligenes</name>
    <dbReference type="NCBI Taxonomy" id="43263"/>
    <lineage>
        <taxon>Bacteria</taxon>
        <taxon>Pseudomonadati</taxon>
        <taxon>Pseudomonadota</taxon>
        <taxon>Gammaproteobacteria</taxon>
        <taxon>Pseudomonadales</taxon>
        <taxon>Pseudomonadaceae</taxon>
        <taxon>Aquipseudomonas</taxon>
    </lineage>
</organism>
<dbReference type="RefSeq" id="WP_280003554.1">
    <property type="nucleotide sequence ID" value="NZ_JAODZF010000022.1"/>
</dbReference>
<protein>
    <submittedName>
        <fullName evidence="2">Uncharacterized protein</fullName>
    </submittedName>
</protein>
<accession>A0AB73I3C4</accession>
<dbReference type="AlphaFoldDB" id="A0AB73I3C4"/>
<gene>
    <name evidence="2" type="ORF">N7380_20485</name>
</gene>
<dbReference type="Proteomes" id="UP001158058">
    <property type="component" value="Unassembled WGS sequence"/>
</dbReference>